<dbReference type="SUPFAM" id="SSF53474">
    <property type="entry name" value="alpha/beta-Hydrolases"/>
    <property type="match status" value="1"/>
</dbReference>
<dbReference type="InterPro" id="IPR050466">
    <property type="entry name" value="Carboxylest/Gibb_receptor"/>
</dbReference>
<gene>
    <name evidence="3" type="ORF">Syun_002364</name>
</gene>
<proteinExistence type="predicted"/>
<dbReference type="PANTHER" id="PTHR23024:SF535">
    <property type="entry name" value="OS07G0162900 PROTEIN"/>
    <property type="match status" value="1"/>
</dbReference>
<dbReference type="Proteomes" id="UP001420932">
    <property type="component" value="Unassembled WGS sequence"/>
</dbReference>
<dbReference type="PANTHER" id="PTHR23024">
    <property type="entry name" value="ARYLACETAMIDE DEACETYLASE"/>
    <property type="match status" value="1"/>
</dbReference>
<dbReference type="InterPro" id="IPR013094">
    <property type="entry name" value="AB_hydrolase_3"/>
</dbReference>
<evidence type="ECO:0000256" key="1">
    <source>
        <dbReference type="PROSITE-ProRule" id="PRU10038"/>
    </source>
</evidence>
<feature type="domain" description="Alpha/beta hydrolase fold-3" evidence="2">
    <location>
        <begin position="78"/>
        <end position="176"/>
    </location>
</feature>
<dbReference type="EMBL" id="JBBNAF010000001">
    <property type="protein sequence ID" value="KAK9170224.1"/>
    <property type="molecule type" value="Genomic_DNA"/>
</dbReference>
<dbReference type="InterPro" id="IPR029058">
    <property type="entry name" value="AB_hydrolase_fold"/>
</dbReference>
<name>A0AAP0LLB5_9MAGN</name>
<evidence type="ECO:0000313" key="3">
    <source>
        <dbReference type="EMBL" id="KAK9170224.1"/>
    </source>
</evidence>
<dbReference type="PROSITE" id="PS01174">
    <property type="entry name" value="LIPASE_GDXG_SER"/>
    <property type="match status" value="1"/>
</dbReference>
<evidence type="ECO:0000313" key="4">
    <source>
        <dbReference type="Proteomes" id="UP001420932"/>
    </source>
</evidence>
<protein>
    <recommendedName>
        <fullName evidence="2">Alpha/beta hydrolase fold-3 domain-containing protein</fullName>
    </recommendedName>
</protein>
<dbReference type="Gene3D" id="3.40.50.1820">
    <property type="entry name" value="alpha/beta hydrolase"/>
    <property type="match status" value="2"/>
</dbReference>
<sequence length="331" mass="37117">MSSTVTPPHVVDDVRGVLQVYSDGSIIRLPDPNFNIPIHDDGSVIWKDVIFDAEHNLNLRLYKPNNTTATTTKLPVLYYIHGGGFCIGSRTWPTCQNYCLRLASHLRVIVVSPDYRLSPENRLPAAIDDGFLAVKWLQDQALLGSDNWLADVANFDRVFISGDSAGGNIAHHLMVRFWRLSIPVGETTDHPIVNPFGSKSPSLENMTLDPVLVVMGSKDLLKDRAKDYAERLKSWGHTKTEYLEFEEQQHGFFTIFPDIGLLNKGVITIYIAHQVKLKFTMFGGTHSRDASKVEKLYGERGFFATGMKMLLWKANTLWAQVSEGGRQKALA</sequence>
<dbReference type="AlphaFoldDB" id="A0AAP0LLB5"/>
<dbReference type="GO" id="GO:0016787">
    <property type="term" value="F:hydrolase activity"/>
    <property type="evidence" value="ECO:0007669"/>
    <property type="project" value="InterPro"/>
</dbReference>
<evidence type="ECO:0000259" key="2">
    <source>
        <dbReference type="Pfam" id="PF07859"/>
    </source>
</evidence>
<reference evidence="3 4" key="1">
    <citation type="submission" date="2024-01" db="EMBL/GenBank/DDBJ databases">
        <title>Genome assemblies of Stephania.</title>
        <authorList>
            <person name="Yang L."/>
        </authorList>
    </citation>
    <scope>NUCLEOTIDE SEQUENCE [LARGE SCALE GENOMIC DNA]</scope>
    <source>
        <strain evidence="3">YNDBR</strain>
        <tissue evidence="3">Leaf</tissue>
    </source>
</reference>
<feature type="active site" evidence="1">
    <location>
        <position position="164"/>
    </location>
</feature>
<accession>A0AAP0LLB5</accession>
<keyword evidence="4" id="KW-1185">Reference proteome</keyword>
<dbReference type="InterPro" id="IPR033140">
    <property type="entry name" value="Lipase_GDXG_put_SER_AS"/>
</dbReference>
<comment type="caution">
    <text evidence="3">The sequence shown here is derived from an EMBL/GenBank/DDBJ whole genome shotgun (WGS) entry which is preliminary data.</text>
</comment>
<dbReference type="Pfam" id="PF07859">
    <property type="entry name" value="Abhydrolase_3"/>
    <property type="match status" value="1"/>
</dbReference>
<organism evidence="3 4">
    <name type="scientific">Stephania yunnanensis</name>
    <dbReference type="NCBI Taxonomy" id="152371"/>
    <lineage>
        <taxon>Eukaryota</taxon>
        <taxon>Viridiplantae</taxon>
        <taxon>Streptophyta</taxon>
        <taxon>Embryophyta</taxon>
        <taxon>Tracheophyta</taxon>
        <taxon>Spermatophyta</taxon>
        <taxon>Magnoliopsida</taxon>
        <taxon>Ranunculales</taxon>
        <taxon>Menispermaceae</taxon>
        <taxon>Menispermoideae</taxon>
        <taxon>Cissampelideae</taxon>
        <taxon>Stephania</taxon>
    </lineage>
</organism>